<comment type="caution">
    <text evidence="7">The sequence shown here is derived from an EMBL/GenBank/DDBJ whole genome shotgun (WGS) entry which is preliminary data.</text>
</comment>
<evidence type="ECO:0000256" key="4">
    <source>
        <dbReference type="ARBA" id="ARBA00022827"/>
    </source>
</evidence>
<dbReference type="NCBIfam" id="NF008425">
    <property type="entry name" value="PRK11259.1"/>
    <property type="match status" value="1"/>
</dbReference>
<evidence type="ECO:0000256" key="2">
    <source>
        <dbReference type="ARBA" id="ARBA00010989"/>
    </source>
</evidence>
<dbReference type="PANTHER" id="PTHR10961:SF7">
    <property type="entry name" value="FAD DEPENDENT OXIDOREDUCTASE DOMAIN-CONTAINING PROTEIN"/>
    <property type="match status" value="1"/>
</dbReference>
<gene>
    <name evidence="7" type="ORF">SEMRO_495_G154470.1</name>
</gene>
<evidence type="ECO:0000259" key="6">
    <source>
        <dbReference type="Pfam" id="PF01266"/>
    </source>
</evidence>
<dbReference type="InterPro" id="IPR045170">
    <property type="entry name" value="MTOX"/>
</dbReference>
<reference evidence="7" key="1">
    <citation type="submission" date="2020-06" db="EMBL/GenBank/DDBJ databases">
        <authorList>
            <consortium name="Plant Systems Biology data submission"/>
        </authorList>
    </citation>
    <scope>NUCLEOTIDE SEQUENCE</scope>
    <source>
        <strain evidence="7">D6</strain>
    </source>
</reference>
<dbReference type="EMBL" id="CAICTM010000494">
    <property type="protein sequence ID" value="CAB9511651.1"/>
    <property type="molecule type" value="Genomic_DNA"/>
</dbReference>
<comment type="cofactor">
    <cofactor evidence="1">
        <name>FAD</name>
        <dbReference type="ChEBI" id="CHEBI:57692"/>
    </cofactor>
</comment>
<dbReference type="AlphaFoldDB" id="A0A9N8E342"/>
<organism evidence="7 8">
    <name type="scientific">Seminavis robusta</name>
    <dbReference type="NCBI Taxonomy" id="568900"/>
    <lineage>
        <taxon>Eukaryota</taxon>
        <taxon>Sar</taxon>
        <taxon>Stramenopiles</taxon>
        <taxon>Ochrophyta</taxon>
        <taxon>Bacillariophyta</taxon>
        <taxon>Bacillariophyceae</taxon>
        <taxon>Bacillariophycidae</taxon>
        <taxon>Naviculales</taxon>
        <taxon>Naviculaceae</taxon>
        <taxon>Seminavis</taxon>
    </lineage>
</organism>
<dbReference type="SUPFAM" id="SSF54373">
    <property type="entry name" value="FAD-linked reductases, C-terminal domain"/>
    <property type="match status" value="1"/>
</dbReference>
<dbReference type="InterPro" id="IPR036188">
    <property type="entry name" value="FAD/NAD-bd_sf"/>
</dbReference>
<name>A0A9N8E342_9STRA</name>
<accession>A0A9N8E342</accession>
<dbReference type="GO" id="GO:0050660">
    <property type="term" value="F:flavin adenine dinucleotide binding"/>
    <property type="evidence" value="ECO:0007669"/>
    <property type="project" value="InterPro"/>
</dbReference>
<dbReference type="GO" id="GO:0008115">
    <property type="term" value="F:sarcosine oxidase activity"/>
    <property type="evidence" value="ECO:0007669"/>
    <property type="project" value="TreeGrafter"/>
</dbReference>
<dbReference type="SUPFAM" id="SSF51905">
    <property type="entry name" value="FAD/NAD(P)-binding domain"/>
    <property type="match status" value="1"/>
</dbReference>
<dbReference type="Gene3D" id="3.50.50.60">
    <property type="entry name" value="FAD/NAD(P)-binding domain"/>
    <property type="match status" value="1"/>
</dbReference>
<protein>
    <submittedName>
        <fullName evidence="7">Monomeric sarcosine oxidase</fullName>
    </submittedName>
</protein>
<dbReference type="PANTHER" id="PTHR10961">
    <property type="entry name" value="PEROXISOMAL SARCOSINE OXIDASE"/>
    <property type="match status" value="1"/>
</dbReference>
<keyword evidence="4" id="KW-0274">FAD</keyword>
<evidence type="ECO:0000256" key="1">
    <source>
        <dbReference type="ARBA" id="ARBA00001974"/>
    </source>
</evidence>
<feature type="domain" description="FAD dependent oxidoreductase" evidence="6">
    <location>
        <begin position="5"/>
        <end position="398"/>
    </location>
</feature>
<dbReference type="InterPro" id="IPR006076">
    <property type="entry name" value="FAD-dep_OxRdtase"/>
</dbReference>
<dbReference type="Proteomes" id="UP001153069">
    <property type="component" value="Unassembled WGS sequence"/>
</dbReference>
<dbReference type="OrthoDB" id="424974at2759"/>
<keyword evidence="5" id="KW-0560">Oxidoreductase</keyword>
<evidence type="ECO:0000256" key="5">
    <source>
        <dbReference type="ARBA" id="ARBA00023002"/>
    </source>
</evidence>
<comment type="similarity">
    <text evidence="2">Belongs to the MSOX/MTOX family.</text>
</comment>
<dbReference type="Pfam" id="PF01266">
    <property type="entry name" value="DAO"/>
    <property type="match status" value="1"/>
</dbReference>
<evidence type="ECO:0000256" key="3">
    <source>
        <dbReference type="ARBA" id="ARBA00022630"/>
    </source>
</evidence>
<evidence type="ECO:0000313" key="7">
    <source>
        <dbReference type="EMBL" id="CAB9511651.1"/>
    </source>
</evidence>
<evidence type="ECO:0000313" key="8">
    <source>
        <dbReference type="Proteomes" id="UP001153069"/>
    </source>
</evidence>
<keyword evidence="8" id="KW-1185">Reference proteome</keyword>
<sequence length="434" mass="48820">MYQYDVVVIGLGGVGSFALRALAKDFGKQGKKILGLERFHRLHEKGSSHGETRIFRRAYFEDAGYIPWIDFSIREFERLGQESGVELLNKCGNLILQDRPTEDGTKHRNNYLQLAWDAAKEHDIPVEFLENEDLRKRFPQFHYHAKGPELIGLLEPGGGFVRPELAIEEALQQAEREEGCEIWEEAKVVSLQEREQSTVSNPSVEIVVERSCNDEQMTIAANKVLIAAGAWASQLIPSWANHLTVTRQVQGWIDISGSDNPDLYQPDQLPTWILSTSNWRLPFFGIPVADADKQFTKVGIHNYSDKIEDPTHNPATITEPERAEYQHGVEVALHGTAWNNQAETLSKNIQVKTCMYTMTEDGNFLIGVPDEFNNVYAIAGLSGHGFKMTPALGQMLADFALIGEEALNAKWKPSFCHPSRFDTTKSSYKVEPTS</sequence>
<dbReference type="Gene3D" id="3.30.9.10">
    <property type="entry name" value="D-Amino Acid Oxidase, subunit A, domain 2"/>
    <property type="match status" value="1"/>
</dbReference>
<keyword evidence="3" id="KW-0285">Flavoprotein</keyword>
<proteinExistence type="inferred from homology"/>